<dbReference type="PANTHER" id="PTHR22576:SF37">
    <property type="entry name" value="MUCOSA-ASSOCIATED LYMPHOID TISSUE LYMPHOMA TRANSLOCATION PROTEIN 1"/>
    <property type="match status" value="1"/>
</dbReference>
<dbReference type="InterPro" id="IPR052039">
    <property type="entry name" value="Caspase-related_regulators"/>
</dbReference>
<dbReference type="PANTHER" id="PTHR22576">
    <property type="entry name" value="MUCOSA ASSOCIATED LYMPHOID TISSUE LYMPHOMA TRANSLOCATION PROTEIN 1/PARACASPASE"/>
    <property type="match status" value="1"/>
</dbReference>
<dbReference type="InterPro" id="IPR002048">
    <property type="entry name" value="EF_hand_dom"/>
</dbReference>
<dbReference type="Gene3D" id="3.40.50.1460">
    <property type="match status" value="1"/>
</dbReference>
<evidence type="ECO:0000313" key="4">
    <source>
        <dbReference type="Proteomes" id="UP000718564"/>
    </source>
</evidence>
<proteinExistence type="predicted"/>
<keyword evidence="1" id="KW-0472">Membrane</keyword>
<comment type="caution">
    <text evidence="3">The sequence shown here is derived from an EMBL/GenBank/DDBJ whole genome shotgun (WGS) entry which is preliminary data.</text>
</comment>
<dbReference type="InterPro" id="IPR029030">
    <property type="entry name" value="Caspase-like_dom_sf"/>
</dbReference>
<reference evidence="3 4" key="1">
    <citation type="submission" date="2018-06" db="EMBL/GenBank/DDBJ databases">
        <title>Comparative genomics of Brasilonema spp. strains.</title>
        <authorList>
            <person name="Alvarenga D.O."/>
            <person name="Fiore M.F."/>
            <person name="Varani A.M."/>
        </authorList>
    </citation>
    <scope>NUCLEOTIDE SEQUENCE [LARGE SCALE GENOMIC DNA]</scope>
    <source>
        <strain evidence="3 4">SPC951</strain>
    </source>
</reference>
<evidence type="ECO:0000313" key="3">
    <source>
        <dbReference type="EMBL" id="NMG21246.1"/>
    </source>
</evidence>
<dbReference type="InterPro" id="IPR011600">
    <property type="entry name" value="Pept_C14_caspase"/>
</dbReference>
<gene>
    <name evidence="3" type="ORF">DP116_18040</name>
</gene>
<name>A0ABX1PA69_9CYAN</name>
<feature type="domain" description="EF-hand" evidence="2">
    <location>
        <begin position="200"/>
        <end position="222"/>
    </location>
</feature>
<dbReference type="PROSITE" id="PS50222">
    <property type="entry name" value="EF_HAND_2"/>
    <property type="match status" value="1"/>
</dbReference>
<dbReference type="Proteomes" id="UP000718564">
    <property type="component" value="Unassembled WGS sequence"/>
</dbReference>
<sequence length="493" mass="54864">MAKKVALLIGVSEYGEGLTPLLGAAKDVKVMEQVLQHPEIGNFNEVMLLTNPAPEAMMEAIESLFSGRTKDDLVLLFFSGHGMKDENLKLYFATSRTRKNPQGELVKATAVPASFVHDMMNNCRSKRQVVILDCCFSGAFAQGLSAKDDGSVNIKAILGGEGGAVLTSSTSTQLSFEQQGSDLSVYTRYLVEGIETGAADLDNDGVVSVDELHEYAKQKVQEAAPAMKPEIHTTKEGYKIRLAQAPTDNPKLRYRREIERYKSQGEISFVGRRFLDELRDILGLSPDDAALIETEVLKPYREYKEKLQRYESVLSEAIQRENPLSDNSRHDLKRLQQVLGLRKEDVEPIEERIFDNTTAEQTIINHSPIQQTSTSQPKTALSEPDAITVPSVQMSGAQQGTQTNNLRRAPFFNRRLVMIGVGIITTVAIAGAVIWVSLTSNPSKTEESPDKKKCEEYQRKYNEKDSEVQAKVESSDGFIRKRCKNVWGVVIDR</sequence>
<accession>A0ABX1PA69</accession>
<keyword evidence="1" id="KW-0812">Transmembrane</keyword>
<dbReference type="SUPFAM" id="SSF52129">
    <property type="entry name" value="Caspase-like"/>
    <property type="match status" value="1"/>
</dbReference>
<keyword evidence="1" id="KW-1133">Transmembrane helix</keyword>
<organism evidence="3 4">
    <name type="scientific">Brasilonema bromeliae SPC951</name>
    <dbReference type="NCBI Taxonomy" id="385972"/>
    <lineage>
        <taxon>Bacteria</taxon>
        <taxon>Bacillati</taxon>
        <taxon>Cyanobacteriota</taxon>
        <taxon>Cyanophyceae</taxon>
        <taxon>Nostocales</taxon>
        <taxon>Scytonemataceae</taxon>
        <taxon>Brasilonema</taxon>
        <taxon>Bromeliae group (in: Brasilonema)</taxon>
    </lineage>
</organism>
<evidence type="ECO:0000259" key="2">
    <source>
        <dbReference type="PROSITE" id="PS50222"/>
    </source>
</evidence>
<keyword evidence="4" id="KW-1185">Reference proteome</keyword>
<dbReference type="RefSeq" id="WP_169156488.1">
    <property type="nucleotide sequence ID" value="NZ_CAWPJE010000140.1"/>
</dbReference>
<feature type="transmembrane region" description="Helical" evidence="1">
    <location>
        <begin position="416"/>
        <end position="438"/>
    </location>
</feature>
<protein>
    <recommendedName>
        <fullName evidence="2">EF-hand domain-containing protein</fullName>
    </recommendedName>
</protein>
<dbReference type="EMBL" id="QMEB01000147">
    <property type="protein sequence ID" value="NMG21246.1"/>
    <property type="molecule type" value="Genomic_DNA"/>
</dbReference>
<dbReference type="Pfam" id="PF00656">
    <property type="entry name" value="Peptidase_C14"/>
    <property type="match status" value="1"/>
</dbReference>
<dbReference type="NCBIfam" id="NF047832">
    <property type="entry name" value="caspase_w_EACC1"/>
    <property type="match status" value="1"/>
</dbReference>
<dbReference type="InterPro" id="IPR018247">
    <property type="entry name" value="EF_Hand_1_Ca_BS"/>
</dbReference>
<evidence type="ECO:0000256" key="1">
    <source>
        <dbReference type="SAM" id="Phobius"/>
    </source>
</evidence>
<dbReference type="PROSITE" id="PS00018">
    <property type="entry name" value="EF_HAND_1"/>
    <property type="match status" value="1"/>
</dbReference>